<dbReference type="eggNOG" id="ENOG503370S">
    <property type="taxonomic scope" value="Bacteria"/>
</dbReference>
<dbReference type="EMBL" id="JRLZ01000016">
    <property type="protein sequence ID" value="KGO94465.1"/>
    <property type="molecule type" value="Genomic_DNA"/>
</dbReference>
<name>V6SD19_9FLAO</name>
<gene>
    <name evidence="1" type="ORF">Q767_12915</name>
</gene>
<dbReference type="STRING" id="1107311.Q767_12915"/>
<dbReference type="Proteomes" id="UP000030149">
    <property type="component" value="Unassembled WGS sequence"/>
</dbReference>
<evidence type="ECO:0008006" key="3">
    <source>
        <dbReference type="Google" id="ProtNLM"/>
    </source>
</evidence>
<proteinExistence type="predicted"/>
<organism evidence="1 2">
    <name type="scientific">Flavobacterium enshiense DK69</name>
    <dbReference type="NCBI Taxonomy" id="1107311"/>
    <lineage>
        <taxon>Bacteria</taxon>
        <taxon>Pseudomonadati</taxon>
        <taxon>Bacteroidota</taxon>
        <taxon>Flavobacteriia</taxon>
        <taxon>Flavobacteriales</taxon>
        <taxon>Flavobacteriaceae</taxon>
        <taxon>Flavobacterium</taxon>
    </lineage>
</organism>
<dbReference type="RefSeq" id="WP_023572836.1">
    <property type="nucleotide sequence ID" value="NZ_AVCS01000006.1"/>
</dbReference>
<reference evidence="2" key="1">
    <citation type="submission" date="2013-09" db="EMBL/GenBank/DDBJ databases">
        <authorList>
            <person name="Zeng Z."/>
            <person name="Chen C."/>
        </authorList>
    </citation>
    <scope>NUCLEOTIDE SEQUENCE [LARGE SCALE GENOMIC DNA]</scope>
    <source>
        <strain evidence="2">DK69</strain>
    </source>
</reference>
<evidence type="ECO:0000313" key="2">
    <source>
        <dbReference type="Proteomes" id="UP000030149"/>
    </source>
</evidence>
<dbReference type="OrthoDB" id="1377135at2"/>
<dbReference type="AlphaFoldDB" id="V6SD19"/>
<dbReference type="PATRIC" id="fig|1107311.3.peg.784"/>
<reference evidence="1 2" key="2">
    <citation type="journal article" date="2015" name="Stand. Genomic Sci.">
        <title>High quality draft genomic sequence of Flavobacterium enshiense DK69(T) and comparison among Flavobacterium genomes.</title>
        <authorList>
            <person name="Zeng Z."/>
            <person name="Chen C."/>
            <person name="Du H."/>
            <person name="Wang G."/>
            <person name="Li M."/>
        </authorList>
    </citation>
    <scope>NUCLEOTIDE SEQUENCE [LARGE SCALE GENOMIC DNA]</scope>
    <source>
        <strain evidence="1 2">DK69</strain>
    </source>
</reference>
<accession>V6SD19</accession>
<evidence type="ECO:0000313" key="1">
    <source>
        <dbReference type="EMBL" id="KGO94465.1"/>
    </source>
</evidence>
<protein>
    <recommendedName>
        <fullName evidence="3">Lipoprotein</fullName>
    </recommendedName>
</protein>
<dbReference type="PROSITE" id="PS51257">
    <property type="entry name" value="PROKAR_LIPOPROTEIN"/>
    <property type="match status" value="1"/>
</dbReference>
<keyword evidence="2" id="KW-1185">Reference proteome</keyword>
<comment type="caution">
    <text evidence="1">The sequence shown here is derived from an EMBL/GenBank/DDBJ whole genome shotgun (WGS) entry which is preliminary data.</text>
</comment>
<sequence length="211" mass="24611">MKRKLLYLFFLILLIQSCKKNKEESYDSESFVSAVEETSYGNGYADNTYCAEVEYYNPNTGTRSTYTLNVEVENNELTVIHWPNGGWLDEDHFSPEELDSDGSCSFTSDRGYEYTVQINGPECSFTDESRMQSDVEEDKEAVTCPGCGGEKNEFDDLCWYCERKERRNKEEEENKKKDIEEHTCKRCGQYDTFMWSSDDMCSDCKRNTEEE</sequence>